<organism evidence="1 2">
    <name type="scientific">Pyrenophora tritici-repentis</name>
    <dbReference type="NCBI Taxonomy" id="45151"/>
    <lineage>
        <taxon>Eukaryota</taxon>
        <taxon>Fungi</taxon>
        <taxon>Dikarya</taxon>
        <taxon>Ascomycota</taxon>
        <taxon>Pezizomycotina</taxon>
        <taxon>Dothideomycetes</taxon>
        <taxon>Pleosporomycetidae</taxon>
        <taxon>Pleosporales</taxon>
        <taxon>Pleosporineae</taxon>
        <taxon>Pleosporaceae</taxon>
        <taxon>Pyrenophora</taxon>
    </lineage>
</organism>
<reference evidence="1" key="1">
    <citation type="journal article" date="2018" name="BMC Genomics">
        <title>Comparative genomics of the wheat fungal pathogen Pyrenophora tritici-repentis reveals chromosomal variations and genome plasticity.</title>
        <authorList>
            <person name="Moolhuijzen P."/>
            <person name="See P.T."/>
            <person name="Hane J.K."/>
            <person name="Shi G."/>
            <person name="Liu Z."/>
            <person name="Oliver R.P."/>
            <person name="Moffat C.S."/>
        </authorList>
    </citation>
    <scope>NUCLEOTIDE SEQUENCE [LARGE SCALE GENOMIC DNA]</scope>
    <source>
        <strain evidence="1">M4</strain>
    </source>
</reference>
<sequence length="135" mass="16413">MRHRSPTPPATTDRDVFDEDLENFFRRAIRAYELVRSYPRDCRGGTRWSRSAVEEVRKFGIDLHNEVNALKRHLREYKERNNWDELEMEYMRDEVEKVREYCENVMTLINDLERVPLHQRMSRNSAGQNQEHDEE</sequence>
<evidence type="ECO:0000313" key="2">
    <source>
        <dbReference type="Proteomes" id="UP000245464"/>
    </source>
</evidence>
<dbReference type="AlphaFoldDB" id="A0A2W1EH86"/>
<comment type="caution">
    <text evidence="1">The sequence shown here is derived from an EMBL/GenBank/DDBJ whole genome shotgun (WGS) entry which is preliminary data.</text>
</comment>
<name>A0A2W1EH86_9PLEO</name>
<dbReference type="Proteomes" id="UP000245464">
    <property type="component" value="Chromosome 1"/>
</dbReference>
<evidence type="ECO:0000313" key="1">
    <source>
        <dbReference type="EMBL" id="KAF7577839.1"/>
    </source>
</evidence>
<protein>
    <submittedName>
        <fullName evidence="1">Uncharacterized protein</fullName>
    </submittedName>
</protein>
<dbReference type="KEGG" id="ptrr:6338312"/>
<proteinExistence type="predicted"/>
<gene>
    <name evidence="1" type="ORF">PtrM4_020790</name>
</gene>
<dbReference type="GeneID" id="6338312"/>
<dbReference type="RefSeq" id="XP_001931958.2">
    <property type="nucleotide sequence ID" value="XM_001931923.2"/>
</dbReference>
<dbReference type="EMBL" id="NQIK02000001">
    <property type="protein sequence ID" value="KAF7577839.1"/>
    <property type="molecule type" value="Genomic_DNA"/>
</dbReference>
<accession>A0A2W1EH86</accession>